<dbReference type="InterPro" id="IPR004000">
    <property type="entry name" value="Actin"/>
</dbReference>
<dbReference type="InterPro" id="IPR043129">
    <property type="entry name" value="ATPase_NBD"/>
</dbReference>
<name>A0AAV7L3E5_PLEWA</name>
<sequence>MPHTALGIYKPLLKTSDNELGLDPEDYAILLTDLTHNPAGKREEMAEVMFERFNVHARLMAHQPVLSMYPFGRTTDPVVDCGHCLTQAVPVHEGYVMPHAIQRMNDVCLQLTRYFEKHLQTLMEHKDHIVEDMKRKCCYISIDFDAELKLNAEAHLIHEKLTACHVVSLEKERFEVLESLFSLEGPC</sequence>
<reference evidence="1" key="1">
    <citation type="journal article" date="2022" name="bioRxiv">
        <title>Sequencing and chromosome-scale assembly of the giantPleurodeles waltlgenome.</title>
        <authorList>
            <person name="Brown T."/>
            <person name="Elewa A."/>
            <person name="Iarovenko S."/>
            <person name="Subramanian E."/>
            <person name="Araus A.J."/>
            <person name="Petzold A."/>
            <person name="Susuki M."/>
            <person name="Suzuki K.-i.T."/>
            <person name="Hayashi T."/>
            <person name="Toyoda A."/>
            <person name="Oliveira C."/>
            <person name="Osipova E."/>
            <person name="Leigh N.D."/>
            <person name="Simon A."/>
            <person name="Yun M.H."/>
        </authorList>
    </citation>
    <scope>NUCLEOTIDE SEQUENCE</scope>
    <source>
        <strain evidence="1">20211129_DDA</strain>
        <tissue evidence="1">Liver</tissue>
    </source>
</reference>
<dbReference type="SUPFAM" id="SSF53067">
    <property type="entry name" value="Actin-like ATPase domain"/>
    <property type="match status" value="2"/>
</dbReference>
<dbReference type="EMBL" id="JANPWB010000016">
    <property type="protein sequence ID" value="KAJ1084970.1"/>
    <property type="molecule type" value="Genomic_DNA"/>
</dbReference>
<proteinExistence type="predicted"/>
<dbReference type="Proteomes" id="UP001066276">
    <property type="component" value="Chromosome 12"/>
</dbReference>
<evidence type="ECO:0000313" key="1">
    <source>
        <dbReference type="EMBL" id="KAJ1084970.1"/>
    </source>
</evidence>
<comment type="caution">
    <text evidence="1">The sequence shown here is derived from an EMBL/GenBank/DDBJ whole genome shotgun (WGS) entry which is preliminary data.</text>
</comment>
<dbReference type="Pfam" id="PF00022">
    <property type="entry name" value="Actin"/>
    <property type="match status" value="1"/>
</dbReference>
<accession>A0AAV7L3E5</accession>
<dbReference type="AlphaFoldDB" id="A0AAV7L3E5"/>
<dbReference type="PANTHER" id="PTHR11937">
    <property type="entry name" value="ACTIN"/>
    <property type="match status" value="1"/>
</dbReference>
<keyword evidence="2" id="KW-1185">Reference proteome</keyword>
<gene>
    <name evidence="1" type="ORF">NDU88_005107</name>
</gene>
<dbReference type="PRINTS" id="PR00190">
    <property type="entry name" value="ACTIN"/>
</dbReference>
<evidence type="ECO:0000313" key="2">
    <source>
        <dbReference type="Proteomes" id="UP001066276"/>
    </source>
</evidence>
<dbReference type="Gene3D" id="3.30.420.40">
    <property type="match status" value="2"/>
</dbReference>
<organism evidence="1 2">
    <name type="scientific">Pleurodeles waltl</name>
    <name type="common">Iberian ribbed newt</name>
    <dbReference type="NCBI Taxonomy" id="8319"/>
    <lineage>
        <taxon>Eukaryota</taxon>
        <taxon>Metazoa</taxon>
        <taxon>Chordata</taxon>
        <taxon>Craniata</taxon>
        <taxon>Vertebrata</taxon>
        <taxon>Euteleostomi</taxon>
        <taxon>Amphibia</taxon>
        <taxon>Batrachia</taxon>
        <taxon>Caudata</taxon>
        <taxon>Salamandroidea</taxon>
        <taxon>Salamandridae</taxon>
        <taxon>Pleurodelinae</taxon>
        <taxon>Pleurodeles</taxon>
    </lineage>
</organism>
<protein>
    <submittedName>
        <fullName evidence="1">Uncharacterized protein</fullName>
    </submittedName>
</protein>
<dbReference type="Gene3D" id="3.90.640.10">
    <property type="entry name" value="Actin, Chain A, domain 4"/>
    <property type="match status" value="1"/>
</dbReference>